<evidence type="ECO:0000313" key="5">
    <source>
        <dbReference type="EMBL" id="ORY91082.1"/>
    </source>
</evidence>
<dbReference type="GO" id="GO:0000049">
    <property type="term" value="F:tRNA binding"/>
    <property type="evidence" value="ECO:0007669"/>
    <property type="project" value="UniProtKB-UniRule"/>
</dbReference>
<dbReference type="Gene3D" id="2.40.50.140">
    <property type="entry name" value="Nucleic acid-binding proteins"/>
    <property type="match status" value="1"/>
</dbReference>
<proteinExistence type="predicted"/>
<dbReference type="STRING" id="13706.A0A1X2H137"/>
<gene>
    <name evidence="5" type="ORF">BCR43DRAFT_95568</name>
</gene>
<dbReference type="PROSITE" id="PS50886">
    <property type="entry name" value="TRBD"/>
    <property type="match status" value="1"/>
</dbReference>
<dbReference type="InParanoid" id="A0A1X2H137"/>
<dbReference type="EMBL" id="MCGN01000011">
    <property type="protein sequence ID" value="ORY91082.1"/>
    <property type="molecule type" value="Genomic_DNA"/>
</dbReference>
<reference evidence="5 6" key="1">
    <citation type="submission" date="2016-07" db="EMBL/GenBank/DDBJ databases">
        <title>Pervasive Adenine N6-methylation of Active Genes in Fungi.</title>
        <authorList>
            <consortium name="DOE Joint Genome Institute"/>
            <person name="Mondo S.J."/>
            <person name="Dannebaum R.O."/>
            <person name="Kuo R.C."/>
            <person name="Labutti K."/>
            <person name="Haridas S."/>
            <person name="Kuo A."/>
            <person name="Salamov A."/>
            <person name="Ahrendt S.R."/>
            <person name="Lipzen A."/>
            <person name="Sullivan W."/>
            <person name="Andreopoulos W.B."/>
            <person name="Clum A."/>
            <person name="Lindquist E."/>
            <person name="Daum C."/>
            <person name="Ramamoorthy G.K."/>
            <person name="Gryganskyi A."/>
            <person name="Culley D."/>
            <person name="Magnuson J.K."/>
            <person name="James T.Y."/>
            <person name="O'Malley M.A."/>
            <person name="Stajich J.E."/>
            <person name="Spatafora J.W."/>
            <person name="Visel A."/>
            <person name="Grigoriev I.V."/>
        </authorList>
    </citation>
    <scope>NUCLEOTIDE SEQUENCE [LARGE SCALE GENOMIC DNA]</scope>
    <source>
        <strain evidence="5 6">NRRL 2496</strain>
    </source>
</reference>
<name>A0A1X2H137_SYNRA</name>
<dbReference type="Pfam" id="PF01588">
    <property type="entry name" value="tRNA_bind"/>
    <property type="match status" value="1"/>
</dbReference>
<dbReference type="AlphaFoldDB" id="A0A1X2H137"/>
<sequence length="201" mass="22164">MSFLLRRTRITPVLSLPRRCLHAIADNDPFHRVDLRIGKITKVDTHPDAGHLYVEKVEVGEPNDRTIVSGLRPFMSMEALENKLVIVVSNMKPSKFRGIRSEGMLLAASSPASSEGAQSQQQQLDRVELLHPQGDIGERVLLESVEPAGEPDPVLKPKQNVFPEVAEHLRTDEQGVVRYKGHALVTTAGLIKASLINSPIS</sequence>
<organism evidence="5 6">
    <name type="scientific">Syncephalastrum racemosum</name>
    <name type="common">Filamentous fungus</name>
    <dbReference type="NCBI Taxonomy" id="13706"/>
    <lineage>
        <taxon>Eukaryota</taxon>
        <taxon>Fungi</taxon>
        <taxon>Fungi incertae sedis</taxon>
        <taxon>Mucoromycota</taxon>
        <taxon>Mucoromycotina</taxon>
        <taxon>Mucoromycetes</taxon>
        <taxon>Mucorales</taxon>
        <taxon>Syncephalastraceae</taxon>
        <taxon>Syncephalastrum</taxon>
    </lineage>
</organism>
<feature type="domain" description="TRNA-binding" evidence="4">
    <location>
        <begin position="29"/>
        <end position="141"/>
    </location>
</feature>
<keyword evidence="1 3" id="KW-0820">tRNA-binding</keyword>
<keyword evidence="6" id="KW-1185">Reference proteome</keyword>
<dbReference type="PANTHER" id="PTHR11586">
    <property type="entry name" value="TRNA-AMINOACYLATION COFACTOR ARC1 FAMILY MEMBER"/>
    <property type="match status" value="1"/>
</dbReference>
<comment type="caution">
    <text evidence="5">The sequence shown here is derived from an EMBL/GenBank/DDBJ whole genome shotgun (WGS) entry which is preliminary data.</text>
</comment>
<evidence type="ECO:0000259" key="4">
    <source>
        <dbReference type="PROSITE" id="PS50886"/>
    </source>
</evidence>
<accession>A0A1X2H137</accession>
<dbReference type="InterPro" id="IPR012340">
    <property type="entry name" value="NA-bd_OB-fold"/>
</dbReference>
<dbReference type="Proteomes" id="UP000242180">
    <property type="component" value="Unassembled WGS sequence"/>
</dbReference>
<evidence type="ECO:0000313" key="6">
    <source>
        <dbReference type="Proteomes" id="UP000242180"/>
    </source>
</evidence>
<evidence type="ECO:0000256" key="3">
    <source>
        <dbReference type="PROSITE-ProRule" id="PRU00209"/>
    </source>
</evidence>
<protein>
    <recommendedName>
        <fullName evidence="4">tRNA-binding domain-containing protein</fullName>
    </recommendedName>
</protein>
<dbReference type="InterPro" id="IPR051270">
    <property type="entry name" value="Tyrosine-tRNA_ligase_regulator"/>
</dbReference>
<dbReference type="PANTHER" id="PTHR11586:SF33">
    <property type="entry name" value="AMINOACYL TRNA SYNTHASE COMPLEX-INTERACTING MULTIFUNCTIONAL PROTEIN 1"/>
    <property type="match status" value="1"/>
</dbReference>
<dbReference type="OrthoDB" id="19141at2759"/>
<keyword evidence="2 3" id="KW-0694">RNA-binding</keyword>
<evidence type="ECO:0000256" key="1">
    <source>
        <dbReference type="ARBA" id="ARBA00022555"/>
    </source>
</evidence>
<dbReference type="InterPro" id="IPR002547">
    <property type="entry name" value="tRNA-bd_dom"/>
</dbReference>
<dbReference type="SUPFAM" id="SSF50249">
    <property type="entry name" value="Nucleic acid-binding proteins"/>
    <property type="match status" value="1"/>
</dbReference>
<dbReference type="OMA" id="EGHDMPY"/>
<evidence type="ECO:0000256" key="2">
    <source>
        <dbReference type="ARBA" id="ARBA00022884"/>
    </source>
</evidence>